<dbReference type="EMBL" id="FUEG01000034">
    <property type="protein sequence ID" value="SJL16292.1"/>
    <property type="molecule type" value="Genomic_DNA"/>
</dbReference>
<feature type="region of interest" description="Disordered" evidence="1">
    <location>
        <begin position="149"/>
        <end position="210"/>
    </location>
</feature>
<name>A0A284S5J8_ARMOS</name>
<evidence type="ECO:0000313" key="3">
    <source>
        <dbReference type="Proteomes" id="UP000219338"/>
    </source>
</evidence>
<keyword evidence="3" id="KW-1185">Reference proteome</keyword>
<gene>
    <name evidence="2" type="ORF">ARMOST_19812</name>
</gene>
<evidence type="ECO:0000256" key="1">
    <source>
        <dbReference type="SAM" id="MobiDB-lite"/>
    </source>
</evidence>
<accession>A0A284S5J8</accession>
<dbReference type="AlphaFoldDB" id="A0A284S5J8"/>
<feature type="region of interest" description="Disordered" evidence="1">
    <location>
        <begin position="1"/>
        <end position="109"/>
    </location>
</feature>
<evidence type="ECO:0000313" key="2">
    <source>
        <dbReference type="EMBL" id="SJL16292.1"/>
    </source>
</evidence>
<protein>
    <recommendedName>
        <fullName evidence="4">Retrotransposon gag domain-containing protein</fullName>
    </recommendedName>
</protein>
<dbReference type="Proteomes" id="UP000219338">
    <property type="component" value="Unassembled WGS sequence"/>
</dbReference>
<organism evidence="2 3">
    <name type="scientific">Armillaria ostoyae</name>
    <name type="common">Armillaria root rot fungus</name>
    <dbReference type="NCBI Taxonomy" id="47428"/>
    <lineage>
        <taxon>Eukaryota</taxon>
        <taxon>Fungi</taxon>
        <taxon>Dikarya</taxon>
        <taxon>Basidiomycota</taxon>
        <taxon>Agaricomycotina</taxon>
        <taxon>Agaricomycetes</taxon>
        <taxon>Agaricomycetidae</taxon>
        <taxon>Agaricales</taxon>
        <taxon>Marasmiineae</taxon>
        <taxon>Physalacriaceae</taxon>
        <taxon>Armillaria</taxon>
    </lineage>
</organism>
<feature type="compositionally biased region" description="Polar residues" evidence="1">
    <location>
        <begin position="25"/>
        <end position="49"/>
    </location>
</feature>
<dbReference type="OrthoDB" id="3103990at2759"/>
<evidence type="ECO:0008006" key="4">
    <source>
        <dbReference type="Google" id="ProtNLM"/>
    </source>
</evidence>
<feature type="compositionally biased region" description="Low complexity" evidence="1">
    <location>
        <begin position="96"/>
        <end position="108"/>
    </location>
</feature>
<feature type="compositionally biased region" description="Low complexity" evidence="1">
    <location>
        <begin position="1"/>
        <end position="21"/>
    </location>
</feature>
<sequence>MSGTNSLLSTSSSSAPTTLPPGNYGNETSRPDTSFTQTTGHQWAGTSPWSEAIPFPKSAEMPPSQPAYTTTGIAATMVPPPDTYYKDDQEDEQPENSSSWSSPFSNWPLASETRMPLSSNQFDSFHYNYETFGRLDEVTSRTEREGRQYVPYPFQLPDSPPWQIRQHGQYHGQKTSRLYADANDRAGGSNDIPVNPPADPPTNPPQPSPAERLQLAMEVTEWKARRIEEIWLLPQPPPKWQVDPPQPTGEAGDDALWLGLKPVTIQPPLPFKGKYDDIERFIGDCCMYFEVYAPFFQLHSQKVAFATSYFEGNAKDWWVHKCQEFWTSADWQTAPK</sequence>
<proteinExistence type="predicted"/>
<feature type="compositionally biased region" description="Pro residues" evidence="1">
    <location>
        <begin position="194"/>
        <end position="208"/>
    </location>
</feature>
<reference evidence="3" key="1">
    <citation type="journal article" date="2017" name="Nat. Ecol. Evol.">
        <title>Genome expansion and lineage-specific genetic innovations in the forest pathogenic fungi Armillaria.</title>
        <authorList>
            <person name="Sipos G."/>
            <person name="Prasanna A.N."/>
            <person name="Walter M.C."/>
            <person name="O'Connor E."/>
            <person name="Balint B."/>
            <person name="Krizsan K."/>
            <person name="Kiss B."/>
            <person name="Hess J."/>
            <person name="Varga T."/>
            <person name="Slot J."/>
            <person name="Riley R."/>
            <person name="Boka B."/>
            <person name="Rigling D."/>
            <person name="Barry K."/>
            <person name="Lee J."/>
            <person name="Mihaltcheva S."/>
            <person name="LaButti K."/>
            <person name="Lipzen A."/>
            <person name="Waldron R."/>
            <person name="Moloney N.M."/>
            <person name="Sperisen C."/>
            <person name="Kredics L."/>
            <person name="Vagvoelgyi C."/>
            <person name="Patrignani A."/>
            <person name="Fitzpatrick D."/>
            <person name="Nagy I."/>
            <person name="Doyle S."/>
            <person name="Anderson J.B."/>
            <person name="Grigoriev I.V."/>
            <person name="Gueldener U."/>
            <person name="Muensterkoetter M."/>
            <person name="Nagy L.G."/>
        </authorList>
    </citation>
    <scope>NUCLEOTIDE SEQUENCE [LARGE SCALE GENOMIC DNA]</scope>
    <source>
        <strain evidence="3">C18/9</strain>
    </source>
</reference>